<organism evidence="1 2">
    <name type="scientific">Levilactobacillus tongjiangensis</name>
    <dbReference type="NCBI Taxonomy" id="2486023"/>
    <lineage>
        <taxon>Bacteria</taxon>
        <taxon>Bacillati</taxon>
        <taxon>Bacillota</taxon>
        <taxon>Bacilli</taxon>
        <taxon>Lactobacillales</taxon>
        <taxon>Lactobacillaceae</taxon>
        <taxon>Levilactobacillus</taxon>
    </lineage>
</organism>
<protein>
    <submittedName>
        <fullName evidence="1">Uncharacterized protein</fullName>
    </submittedName>
</protein>
<dbReference type="EMBL" id="JBHSSK010000009">
    <property type="protein sequence ID" value="MFC6206641.1"/>
    <property type="molecule type" value="Genomic_DNA"/>
</dbReference>
<gene>
    <name evidence="1" type="ORF">ACFP1G_03985</name>
</gene>
<evidence type="ECO:0000313" key="1">
    <source>
        <dbReference type="EMBL" id="MFC6206641.1"/>
    </source>
</evidence>
<dbReference type="Proteomes" id="UP001596254">
    <property type="component" value="Unassembled WGS sequence"/>
</dbReference>
<name>A0ABW1SQ37_9LACO</name>
<evidence type="ECO:0000313" key="2">
    <source>
        <dbReference type="Proteomes" id="UP001596254"/>
    </source>
</evidence>
<dbReference type="RefSeq" id="WP_125691274.1">
    <property type="nucleotide sequence ID" value="NZ_JBHSSK010000009.1"/>
</dbReference>
<proteinExistence type="predicted"/>
<reference evidence="2" key="1">
    <citation type="journal article" date="2019" name="Int. J. Syst. Evol. Microbiol.">
        <title>The Global Catalogue of Microorganisms (GCM) 10K type strain sequencing project: providing services to taxonomists for standard genome sequencing and annotation.</title>
        <authorList>
            <consortium name="The Broad Institute Genomics Platform"/>
            <consortium name="The Broad Institute Genome Sequencing Center for Infectious Disease"/>
            <person name="Wu L."/>
            <person name="Ma J."/>
        </authorList>
    </citation>
    <scope>NUCLEOTIDE SEQUENCE [LARGE SCALE GENOMIC DNA]</scope>
    <source>
        <strain evidence="2">CCM 8905</strain>
    </source>
</reference>
<sequence length="262" mass="29753">MTSALLYGLTPEYQACVVKTGEVDLTKLQLADVERFVPGTTLEMDWESLIYIKNCRRTGQRLDTIVWTAKDGFFRTEITSGSLINQQLNAGTQNWHELGTIAKVLELSRPLPMVLGKTMAIKTSENKQGNHFSWLGVHAVSNVNQTFQENRVKILLHCGLSMVIADSVSRLGKKMGEAHQILGFQQERHAYASQQNIPSHSGYFPPREELKNFNFELYYSFALKLIRKSGYAITEQKAYDLTAEILQDKNQRLRHLDDELGT</sequence>
<accession>A0ABW1SQ37</accession>
<keyword evidence="2" id="KW-1185">Reference proteome</keyword>
<comment type="caution">
    <text evidence="1">The sequence shown here is derived from an EMBL/GenBank/DDBJ whole genome shotgun (WGS) entry which is preliminary data.</text>
</comment>